<feature type="region of interest" description="Disordered" evidence="1">
    <location>
        <begin position="157"/>
        <end position="176"/>
    </location>
</feature>
<evidence type="ECO:0000256" key="1">
    <source>
        <dbReference type="SAM" id="MobiDB-lite"/>
    </source>
</evidence>
<dbReference type="EMBL" id="JAKROA010000001">
    <property type="protein sequence ID" value="KAL5111395.1"/>
    <property type="molecule type" value="Genomic_DNA"/>
</dbReference>
<dbReference type="Proteomes" id="UP001651158">
    <property type="component" value="Unassembled WGS sequence"/>
</dbReference>
<reference evidence="2 3" key="1">
    <citation type="journal article" date="2022" name="Front. Cell. Infect. Microbiol.">
        <title>The Genomes of Two Strains of Taenia crassiceps the Animal Model for the Study of Human Cysticercosis.</title>
        <authorList>
            <person name="Bobes R.J."/>
            <person name="Estrada K."/>
            <person name="Rios-Valencia D.G."/>
            <person name="Calderon-Gallegos A."/>
            <person name="de la Torre P."/>
            <person name="Carrero J.C."/>
            <person name="Sanchez-Flores A."/>
            <person name="Laclette J.P."/>
        </authorList>
    </citation>
    <scope>NUCLEOTIDE SEQUENCE [LARGE SCALE GENOMIC DNA]</scope>
    <source>
        <strain evidence="2">WFUcys</strain>
    </source>
</reference>
<gene>
    <name evidence="2" type="ORF">TcWFU_001508</name>
</gene>
<sequence length="258" mass="28559">MKGKAKKGVCAKAASAAEPDDEWDECRAVFVSPTPSLPTLVAVLSQHSQSFPLHTFTRLITLTVDVHARVLAAELWWASSLLAAEDITPSLRQLCPLTQNMCSERFATFVVMLAGSGTTSDCYCRTMADDLTRTHVLQSVRIVCILSRRYSIPSSAQPRCDSDPVHQNTPKPRFGSPSLRYLKTMPTCERPPPRLPFPTQIGENALSNHRQKPRARFGSSVPSKSEHDCDNKKGAEGFMNAPKMFDYDLHPSITDMIP</sequence>
<comment type="caution">
    <text evidence="2">The sequence shown here is derived from an EMBL/GenBank/DDBJ whole genome shotgun (WGS) entry which is preliminary data.</text>
</comment>
<organism evidence="2 3">
    <name type="scientific">Taenia crassiceps</name>
    <dbReference type="NCBI Taxonomy" id="6207"/>
    <lineage>
        <taxon>Eukaryota</taxon>
        <taxon>Metazoa</taxon>
        <taxon>Spiralia</taxon>
        <taxon>Lophotrochozoa</taxon>
        <taxon>Platyhelminthes</taxon>
        <taxon>Cestoda</taxon>
        <taxon>Eucestoda</taxon>
        <taxon>Cyclophyllidea</taxon>
        <taxon>Taeniidae</taxon>
        <taxon>Taenia</taxon>
    </lineage>
</organism>
<name>A0ABR4QP43_9CEST</name>
<proteinExistence type="predicted"/>
<protein>
    <submittedName>
        <fullName evidence="2">Uncharacterized protein</fullName>
    </submittedName>
</protein>
<evidence type="ECO:0000313" key="2">
    <source>
        <dbReference type="EMBL" id="KAL5111395.1"/>
    </source>
</evidence>
<accession>A0ABR4QP43</accession>
<feature type="region of interest" description="Disordered" evidence="1">
    <location>
        <begin position="205"/>
        <end position="230"/>
    </location>
</feature>
<evidence type="ECO:0000313" key="3">
    <source>
        <dbReference type="Proteomes" id="UP001651158"/>
    </source>
</evidence>
<keyword evidence="3" id="KW-1185">Reference proteome</keyword>